<protein>
    <submittedName>
        <fullName evidence="2">Transcriptional regulator</fullName>
    </submittedName>
</protein>
<organism evidence="2 3">
    <name type="scientific">Roseateles puraquae</name>
    <dbReference type="NCBI Taxonomy" id="431059"/>
    <lineage>
        <taxon>Bacteria</taxon>
        <taxon>Pseudomonadati</taxon>
        <taxon>Pseudomonadota</taxon>
        <taxon>Betaproteobacteria</taxon>
        <taxon>Burkholderiales</taxon>
        <taxon>Sphaerotilaceae</taxon>
        <taxon>Roseateles</taxon>
    </lineage>
</organism>
<dbReference type="PROSITE" id="PS50943">
    <property type="entry name" value="HTH_CROC1"/>
    <property type="match status" value="1"/>
</dbReference>
<dbReference type="Gene3D" id="1.10.260.40">
    <property type="entry name" value="lambda repressor-like DNA-binding domains"/>
    <property type="match status" value="1"/>
</dbReference>
<evidence type="ECO:0000259" key="1">
    <source>
        <dbReference type="PROSITE" id="PS50943"/>
    </source>
</evidence>
<keyword evidence="3" id="KW-1185">Reference proteome</keyword>
<dbReference type="Proteomes" id="UP000197446">
    <property type="component" value="Unassembled WGS sequence"/>
</dbReference>
<dbReference type="OrthoDB" id="8527218at2"/>
<proteinExistence type="predicted"/>
<dbReference type="CDD" id="cd00093">
    <property type="entry name" value="HTH_XRE"/>
    <property type="match status" value="1"/>
</dbReference>
<sequence length="109" mass="12019">MSLKAAPPKFGQALRAVRLERGLSQEDFYEVSGRTHLSRLENQGASPSLNKVVQLAQTMGVHPLTLLTLSFCSKGSAAEVEKLLASVRDEIASFENLRLGTRDRHRRTA</sequence>
<feature type="domain" description="HTH cro/C1-type" evidence="1">
    <location>
        <begin position="14"/>
        <end position="66"/>
    </location>
</feature>
<dbReference type="SUPFAM" id="SSF47413">
    <property type="entry name" value="lambda repressor-like DNA-binding domains"/>
    <property type="match status" value="1"/>
</dbReference>
<dbReference type="AlphaFoldDB" id="A0A254NAA3"/>
<accession>A0A254NAA3</accession>
<dbReference type="GO" id="GO:0003677">
    <property type="term" value="F:DNA binding"/>
    <property type="evidence" value="ECO:0007669"/>
    <property type="project" value="InterPro"/>
</dbReference>
<dbReference type="SMART" id="SM00530">
    <property type="entry name" value="HTH_XRE"/>
    <property type="match status" value="1"/>
</dbReference>
<reference evidence="2 3" key="1">
    <citation type="journal article" date="2007" name="Int. J. Syst. Evol. Microbiol.">
        <title>Description of Pelomonas aquatica sp. nov. and Pelomonas puraquae sp. nov., isolated from industrial and haemodialysis water.</title>
        <authorList>
            <person name="Gomila M."/>
            <person name="Bowien B."/>
            <person name="Falsen E."/>
            <person name="Moore E.R."/>
            <person name="Lalucat J."/>
        </authorList>
    </citation>
    <scope>NUCLEOTIDE SEQUENCE [LARGE SCALE GENOMIC DNA]</scope>
    <source>
        <strain evidence="2 3">CCUG 52769</strain>
    </source>
</reference>
<gene>
    <name evidence="2" type="ORF">CDO81_00060</name>
</gene>
<name>A0A254NAA3_9BURK</name>
<dbReference type="InterPro" id="IPR001387">
    <property type="entry name" value="Cro/C1-type_HTH"/>
</dbReference>
<dbReference type="Pfam" id="PF01381">
    <property type="entry name" value="HTH_3"/>
    <property type="match status" value="1"/>
</dbReference>
<dbReference type="InterPro" id="IPR010982">
    <property type="entry name" value="Lambda_DNA-bd_dom_sf"/>
</dbReference>
<dbReference type="RefSeq" id="WP_088481144.1">
    <property type="nucleotide sequence ID" value="NZ_NISI01000001.1"/>
</dbReference>
<dbReference type="EMBL" id="NISI01000001">
    <property type="protein sequence ID" value="OWR04929.1"/>
    <property type="molecule type" value="Genomic_DNA"/>
</dbReference>
<evidence type="ECO:0000313" key="3">
    <source>
        <dbReference type="Proteomes" id="UP000197446"/>
    </source>
</evidence>
<evidence type="ECO:0000313" key="2">
    <source>
        <dbReference type="EMBL" id="OWR04929.1"/>
    </source>
</evidence>
<comment type="caution">
    <text evidence="2">The sequence shown here is derived from an EMBL/GenBank/DDBJ whole genome shotgun (WGS) entry which is preliminary data.</text>
</comment>